<reference evidence="4" key="1">
    <citation type="journal article" date="2005" name="Nature">
        <title>The map-based sequence of the rice genome.</title>
        <authorList>
            <consortium name="International rice genome sequencing project (IRGSP)"/>
            <person name="Matsumoto T."/>
            <person name="Wu J."/>
            <person name="Kanamori H."/>
            <person name="Katayose Y."/>
            <person name="Fujisawa M."/>
            <person name="Namiki N."/>
            <person name="Mizuno H."/>
            <person name="Yamamoto K."/>
            <person name="Antonio B.A."/>
            <person name="Baba T."/>
            <person name="Sakata K."/>
            <person name="Nagamura Y."/>
            <person name="Aoki H."/>
            <person name="Arikawa K."/>
            <person name="Arita K."/>
            <person name="Bito T."/>
            <person name="Chiden Y."/>
            <person name="Fujitsuka N."/>
            <person name="Fukunaka R."/>
            <person name="Hamada M."/>
            <person name="Harada C."/>
            <person name="Hayashi A."/>
            <person name="Hijishita S."/>
            <person name="Honda M."/>
            <person name="Hosokawa S."/>
            <person name="Ichikawa Y."/>
            <person name="Idonuma A."/>
            <person name="Iijima M."/>
            <person name="Ikeda M."/>
            <person name="Ikeno M."/>
            <person name="Ito K."/>
            <person name="Ito S."/>
            <person name="Ito T."/>
            <person name="Ito Y."/>
            <person name="Ito Y."/>
            <person name="Iwabuchi A."/>
            <person name="Kamiya K."/>
            <person name="Karasawa W."/>
            <person name="Kurita K."/>
            <person name="Katagiri S."/>
            <person name="Kikuta A."/>
            <person name="Kobayashi H."/>
            <person name="Kobayashi N."/>
            <person name="Machita K."/>
            <person name="Maehara T."/>
            <person name="Masukawa M."/>
            <person name="Mizubayashi T."/>
            <person name="Mukai Y."/>
            <person name="Nagasaki H."/>
            <person name="Nagata Y."/>
            <person name="Naito S."/>
            <person name="Nakashima M."/>
            <person name="Nakama Y."/>
            <person name="Nakamichi Y."/>
            <person name="Nakamura M."/>
            <person name="Meguro A."/>
            <person name="Negishi M."/>
            <person name="Ohta I."/>
            <person name="Ohta T."/>
            <person name="Okamoto M."/>
            <person name="Ono N."/>
            <person name="Saji S."/>
            <person name="Sakaguchi M."/>
            <person name="Sakai K."/>
            <person name="Shibata M."/>
            <person name="Shimokawa T."/>
            <person name="Song J."/>
            <person name="Takazaki Y."/>
            <person name="Terasawa K."/>
            <person name="Tsugane M."/>
            <person name="Tsuji K."/>
            <person name="Ueda S."/>
            <person name="Waki K."/>
            <person name="Yamagata H."/>
            <person name="Yamamoto M."/>
            <person name="Yamamoto S."/>
            <person name="Yamane H."/>
            <person name="Yoshiki S."/>
            <person name="Yoshihara R."/>
            <person name="Yukawa K."/>
            <person name="Zhong H."/>
            <person name="Yano M."/>
            <person name="Yuan Q."/>
            <person name="Ouyang S."/>
            <person name="Liu J."/>
            <person name="Jones K.M."/>
            <person name="Gansberger K."/>
            <person name="Moffat K."/>
            <person name="Hill J."/>
            <person name="Bera J."/>
            <person name="Fadrosh D."/>
            <person name="Jin S."/>
            <person name="Johri S."/>
            <person name="Kim M."/>
            <person name="Overton L."/>
            <person name="Reardon M."/>
            <person name="Tsitrin T."/>
            <person name="Vuong H."/>
            <person name="Weaver B."/>
            <person name="Ciecko A."/>
            <person name="Tallon L."/>
            <person name="Jackson J."/>
            <person name="Pai G."/>
            <person name="Aken S.V."/>
            <person name="Utterback T."/>
            <person name="Reidmuller S."/>
            <person name="Feldblyum T."/>
            <person name="Hsiao J."/>
            <person name="Zismann V."/>
            <person name="Iobst S."/>
            <person name="de Vazeille A.R."/>
            <person name="Buell C.R."/>
            <person name="Ying K."/>
            <person name="Li Y."/>
            <person name="Lu T."/>
            <person name="Huang Y."/>
            <person name="Zhao Q."/>
            <person name="Feng Q."/>
            <person name="Zhang L."/>
            <person name="Zhu J."/>
            <person name="Weng Q."/>
            <person name="Mu J."/>
            <person name="Lu Y."/>
            <person name="Fan D."/>
            <person name="Liu Y."/>
            <person name="Guan J."/>
            <person name="Zhang Y."/>
            <person name="Yu S."/>
            <person name="Liu X."/>
            <person name="Zhang Y."/>
            <person name="Hong G."/>
            <person name="Han B."/>
            <person name="Choisne N."/>
            <person name="Demange N."/>
            <person name="Orjeda G."/>
            <person name="Samain S."/>
            <person name="Cattolico L."/>
            <person name="Pelletier E."/>
            <person name="Couloux A."/>
            <person name="Segurens B."/>
            <person name="Wincker P."/>
            <person name="D'Hont A."/>
            <person name="Scarpelli C."/>
            <person name="Weissenbach J."/>
            <person name="Salanoubat M."/>
            <person name="Quetier F."/>
            <person name="Yu Y."/>
            <person name="Kim H.R."/>
            <person name="Rambo T."/>
            <person name="Currie J."/>
            <person name="Collura K."/>
            <person name="Luo M."/>
            <person name="Yang T."/>
            <person name="Ammiraju J.S.S."/>
            <person name="Engler F."/>
            <person name="Soderlund C."/>
            <person name="Wing R.A."/>
            <person name="Palmer L.E."/>
            <person name="de la Bastide M."/>
            <person name="Spiegel L."/>
            <person name="Nascimento L."/>
            <person name="Zutavern T."/>
            <person name="O'Shaughnessy A."/>
            <person name="Dike S."/>
            <person name="Dedhia N."/>
            <person name="Preston R."/>
            <person name="Balija V."/>
            <person name="McCombie W.R."/>
            <person name="Chow T."/>
            <person name="Chen H."/>
            <person name="Chung M."/>
            <person name="Chen C."/>
            <person name="Shaw J."/>
            <person name="Wu H."/>
            <person name="Hsiao K."/>
            <person name="Chao Y."/>
            <person name="Chu M."/>
            <person name="Cheng C."/>
            <person name="Hour A."/>
            <person name="Lee P."/>
            <person name="Lin S."/>
            <person name="Lin Y."/>
            <person name="Liou J."/>
            <person name="Liu S."/>
            <person name="Hsing Y."/>
            <person name="Raghuvanshi S."/>
            <person name="Mohanty A."/>
            <person name="Bharti A.K."/>
            <person name="Gaur A."/>
            <person name="Gupta V."/>
            <person name="Kumar D."/>
            <person name="Ravi V."/>
            <person name="Vij S."/>
            <person name="Kapur A."/>
            <person name="Khurana P."/>
            <person name="Khurana P."/>
            <person name="Khurana J.P."/>
            <person name="Tyagi A.K."/>
            <person name="Gaikwad K."/>
            <person name="Singh A."/>
            <person name="Dalal V."/>
            <person name="Srivastava S."/>
            <person name="Dixit A."/>
            <person name="Pal A.K."/>
            <person name="Ghazi I.A."/>
            <person name="Yadav M."/>
            <person name="Pandit A."/>
            <person name="Bhargava A."/>
            <person name="Sureshbabu K."/>
            <person name="Batra K."/>
            <person name="Sharma T.R."/>
            <person name="Mohapatra T."/>
            <person name="Singh N.K."/>
            <person name="Messing J."/>
            <person name="Nelson A.B."/>
            <person name="Fuks G."/>
            <person name="Kavchok S."/>
            <person name="Keizer G."/>
            <person name="Linton E."/>
            <person name="Llaca V."/>
            <person name="Song R."/>
            <person name="Tanyolac B."/>
            <person name="Young S."/>
            <person name="Ho-Il K."/>
            <person name="Hahn J.H."/>
            <person name="Sangsakoo G."/>
            <person name="Vanavichit A."/>
            <person name="de Mattos Luiz.A.T."/>
            <person name="Zimmer P.D."/>
            <person name="Malone G."/>
            <person name="Dellagostin O."/>
            <person name="de Oliveira A.C."/>
            <person name="Bevan M."/>
            <person name="Bancroft I."/>
            <person name="Minx P."/>
            <person name="Cordum H."/>
            <person name="Wilson R."/>
            <person name="Cheng Z."/>
            <person name="Jin W."/>
            <person name="Jiang J."/>
            <person name="Leong S.A."/>
            <person name="Iwama H."/>
            <person name="Gojobori T."/>
            <person name="Itoh T."/>
            <person name="Niimura Y."/>
            <person name="Fujii Y."/>
            <person name="Habara T."/>
            <person name="Sakai H."/>
            <person name="Sato Y."/>
            <person name="Wilson G."/>
            <person name="Kumar K."/>
            <person name="McCouch S."/>
            <person name="Juretic N."/>
            <person name="Hoen D."/>
            <person name="Wright S."/>
            <person name="Bruskiewich R."/>
            <person name="Bureau T."/>
            <person name="Miyao A."/>
            <person name="Hirochika H."/>
            <person name="Nishikawa T."/>
            <person name="Kadowaki K."/>
            <person name="Sugiura M."/>
            <person name="Burr B."/>
            <person name="Sasaki T."/>
        </authorList>
    </citation>
    <scope>NUCLEOTIDE SEQUENCE [LARGE SCALE GENOMIC DNA]</scope>
    <source>
        <strain evidence="4">cv. Nipponbare</strain>
    </source>
</reference>
<feature type="transmembrane region" description="Helical" evidence="2">
    <location>
        <begin position="52"/>
        <end position="73"/>
    </location>
</feature>
<reference evidence="4" key="2">
    <citation type="journal article" date="2008" name="Nucleic Acids Res.">
        <title>The rice annotation project database (RAP-DB): 2008 update.</title>
        <authorList>
            <consortium name="The rice annotation project (RAP)"/>
        </authorList>
    </citation>
    <scope>GENOME REANNOTATION</scope>
    <source>
        <strain evidence="4">cv. Nipponbare</strain>
    </source>
</reference>
<keyword evidence="2" id="KW-0812">Transmembrane</keyword>
<feature type="region of interest" description="Disordered" evidence="1">
    <location>
        <begin position="1"/>
        <end position="30"/>
    </location>
</feature>
<dbReference type="AlphaFoldDB" id="Q6ZG75"/>
<sequence>MDEEVDGRERPPPNPVVRRRASGGGGALPDWASRAALPPAAFKNGLTARRGWFSVCELGASTTSGMVLVFVGIEKARE</sequence>
<evidence type="ECO:0000313" key="4">
    <source>
        <dbReference type="Proteomes" id="UP000000763"/>
    </source>
</evidence>
<dbReference type="EMBL" id="AP004151">
    <property type="protein sequence ID" value="BAD16982.1"/>
    <property type="molecule type" value="Genomic_DNA"/>
</dbReference>
<evidence type="ECO:0000256" key="1">
    <source>
        <dbReference type="SAM" id="MobiDB-lite"/>
    </source>
</evidence>
<keyword evidence="2" id="KW-1133">Transmembrane helix</keyword>
<proteinExistence type="predicted"/>
<accession>Q6ZG75</accession>
<keyword evidence="2" id="KW-0472">Membrane</keyword>
<protein>
    <submittedName>
        <fullName evidence="3">Uncharacterized protein</fullName>
    </submittedName>
</protein>
<organism evidence="3 4">
    <name type="scientific">Oryza sativa subsp. japonica</name>
    <name type="common">Rice</name>
    <dbReference type="NCBI Taxonomy" id="39947"/>
    <lineage>
        <taxon>Eukaryota</taxon>
        <taxon>Viridiplantae</taxon>
        <taxon>Streptophyta</taxon>
        <taxon>Embryophyta</taxon>
        <taxon>Tracheophyta</taxon>
        <taxon>Spermatophyta</taxon>
        <taxon>Magnoliopsida</taxon>
        <taxon>Liliopsida</taxon>
        <taxon>Poales</taxon>
        <taxon>Poaceae</taxon>
        <taxon>BOP clade</taxon>
        <taxon>Oryzoideae</taxon>
        <taxon>Oryzeae</taxon>
        <taxon>Oryzinae</taxon>
        <taxon>Oryza</taxon>
        <taxon>Oryza sativa</taxon>
    </lineage>
</organism>
<gene>
    <name evidence="3" type="primary">OJ1008_E02.9</name>
</gene>
<evidence type="ECO:0000313" key="3">
    <source>
        <dbReference type="EMBL" id="BAD16982.1"/>
    </source>
</evidence>
<dbReference type="Proteomes" id="UP000000763">
    <property type="component" value="Chromosome 2"/>
</dbReference>
<name>Q6ZG75_ORYSJ</name>
<evidence type="ECO:0000256" key="2">
    <source>
        <dbReference type="SAM" id="Phobius"/>
    </source>
</evidence>